<evidence type="ECO:0000313" key="1">
    <source>
        <dbReference type="EMBL" id="WQC00340.1"/>
    </source>
</evidence>
<sequence length="90" mass="10329">MQKEFIDNFTDINTISMSYSSHRRKSVLDKLRAAAPDAIHAEARHWTGPDDHQHLLLTERPAFPPGINRHLIKTRLWIFTPHSAGPAKIH</sequence>
<dbReference type="EMBL" id="CP139858">
    <property type="protein sequence ID" value="WQC00340.1"/>
    <property type="molecule type" value="Genomic_DNA"/>
</dbReference>
<organism evidence="1 2">
    <name type="scientific">Mesorhizobium huakuii</name>
    <dbReference type="NCBI Taxonomy" id="28104"/>
    <lineage>
        <taxon>Bacteria</taxon>
        <taxon>Pseudomonadati</taxon>
        <taxon>Pseudomonadota</taxon>
        <taxon>Alphaproteobacteria</taxon>
        <taxon>Hyphomicrobiales</taxon>
        <taxon>Phyllobacteriaceae</taxon>
        <taxon>Mesorhizobium</taxon>
    </lineage>
</organism>
<name>A0ABZ0VS88_9HYPH</name>
<accession>A0ABZ0VS88</accession>
<dbReference type="RefSeq" id="WP_322415139.1">
    <property type="nucleotide sequence ID" value="NZ_CP139858.1"/>
</dbReference>
<reference evidence="1 2" key="1">
    <citation type="submission" date="2023-11" db="EMBL/GenBank/DDBJ databases">
        <authorList>
            <person name="Panchal A.K."/>
            <person name="Meaney J.S."/>
            <person name="Karas B.J."/>
            <person name="diCenzo G.C."/>
        </authorList>
    </citation>
    <scope>NUCLEOTIDE SEQUENCE [LARGE SCALE GENOMIC DNA]</scope>
    <source>
        <strain evidence="1 2">NZP2235</strain>
    </source>
</reference>
<gene>
    <name evidence="1" type="ORF">U0R22_004542</name>
</gene>
<keyword evidence="2" id="KW-1185">Reference proteome</keyword>
<protein>
    <submittedName>
        <fullName evidence="1">Uncharacterized protein</fullName>
    </submittedName>
</protein>
<proteinExistence type="predicted"/>
<evidence type="ECO:0000313" key="2">
    <source>
        <dbReference type="Proteomes" id="UP001322481"/>
    </source>
</evidence>
<dbReference type="Proteomes" id="UP001322481">
    <property type="component" value="Chromosome"/>
</dbReference>